<evidence type="ECO:0000313" key="3">
    <source>
        <dbReference type="EMBL" id="AUX33751.1"/>
    </source>
</evidence>
<evidence type="ECO:0000313" key="4">
    <source>
        <dbReference type="Proteomes" id="UP000295497"/>
    </source>
</evidence>
<feature type="region of interest" description="Disordered" evidence="1">
    <location>
        <begin position="1"/>
        <end position="27"/>
    </location>
</feature>
<organism evidence="3 4">
    <name type="scientific">Sorangium cellulosum</name>
    <name type="common">Polyangium cellulosum</name>
    <dbReference type="NCBI Taxonomy" id="56"/>
    <lineage>
        <taxon>Bacteria</taxon>
        <taxon>Pseudomonadati</taxon>
        <taxon>Myxococcota</taxon>
        <taxon>Polyangia</taxon>
        <taxon>Polyangiales</taxon>
        <taxon>Polyangiaceae</taxon>
        <taxon>Sorangium</taxon>
    </lineage>
</organism>
<dbReference type="AlphaFoldDB" id="A0A4P2QUK5"/>
<dbReference type="NCBIfam" id="NF047436">
    <property type="entry name" value="LA_2272_repeat"/>
    <property type="match status" value="1"/>
</dbReference>
<evidence type="ECO:0008006" key="5">
    <source>
        <dbReference type="Google" id="ProtNLM"/>
    </source>
</evidence>
<name>A0A4P2QUK5_SORCE</name>
<proteinExistence type="predicted"/>
<dbReference type="EMBL" id="CP012672">
    <property type="protein sequence ID" value="AUX33751.1"/>
    <property type="molecule type" value="Genomic_DNA"/>
</dbReference>
<dbReference type="RefSeq" id="WP_129577063.1">
    <property type="nucleotide sequence ID" value="NZ_CP012672.1"/>
</dbReference>
<protein>
    <recommendedName>
        <fullName evidence="5">Secreted protein</fullName>
    </recommendedName>
</protein>
<accession>A0A4P2QUK5</accession>
<evidence type="ECO:0000256" key="2">
    <source>
        <dbReference type="SAM" id="SignalP"/>
    </source>
</evidence>
<dbReference type="Proteomes" id="UP000295497">
    <property type="component" value="Chromosome"/>
</dbReference>
<feature type="signal peptide" evidence="2">
    <location>
        <begin position="1"/>
        <end position="47"/>
    </location>
</feature>
<keyword evidence="2" id="KW-0732">Signal</keyword>
<feature type="chain" id="PRO_5020181737" description="Secreted protein" evidence="2">
    <location>
        <begin position="48"/>
        <end position="604"/>
    </location>
</feature>
<reference evidence="3 4" key="1">
    <citation type="submission" date="2015-09" db="EMBL/GenBank/DDBJ databases">
        <title>Sorangium comparison.</title>
        <authorList>
            <person name="Zaburannyi N."/>
            <person name="Bunk B."/>
            <person name="Overmann J."/>
            <person name="Mueller R."/>
        </authorList>
    </citation>
    <scope>NUCLEOTIDE SEQUENCE [LARGE SCALE GENOMIC DNA]</scope>
    <source>
        <strain evidence="3 4">So ce836</strain>
    </source>
</reference>
<feature type="compositionally biased region" description="Pro residues" evidence="1">
    <location>
        <begin position="171"/>
        <end position="187"/>
    </location>
</feature>
<dbReference type="InterPro" id="IPR058093">
    <property type="entry name" value="LA_2272-like"/>
</dbReference>
<feature type="region of interest" description="Disordered" evidence="1">
    <location>
        <begin position="168"/>
        <end position="220"/>
    </location>
</feature>
<sequence length="604" mass="60474">MNTPHIAPPPAPPRGSPRRDRKTPARRAGLRAGVVLLRALAAAGAFAAAAAPPARALAEEPRAAGVDLVVDGAPWTLDPDAVRAAVERELGAGVTLARAAAAGRPTLVLRGEPDGRVTLSYSAADGRRIERTIDLPEDPDRAAEAIALLAGNLVRDEAAELAASFGKRAPEAPPAAQPEPAPPPAPPAAGEQAAPAGAARGAQAARPSQPARPEPPRCSLPGAKNVLLGADIAPFVGTSTFDGTNVVRRYSLNLAGGYTAGIAGLEVGVGVNIASSFLCGAQLAAGANLALGPARGAQIALGLNLARSLSGAQVGSINVAAGAVDGAQGGVLNVAAGAVDGAQLGAINVAAGASADLQLGVANAAVSDATGVQLGAINLAVGAATDVQIGLANLAAGKSSGTQISLTNLAAGESTDVQIGLLNVATGKVEGMQIGLVNYADDSPFSLGLLNFIRNGRLHVDVWGMESGIAMAGLKNGSDHFHNIYGIGVRLSGDHPRMVFSLGLGGRISLGERAYADLDLLGYSIHEPSTANPSASLVQARAVLGVRLSPELAVFGGPSYNVAFGDTAEDARLSPYGSTSFADSADDVNPWRGWPGIVVGVEAF</sequence>
<dbReference type="PROSITE" id="PS51318">
    <property type="entry name" value="TAT"/>
    <property type="match status" value="1"/>
</dbReference>
<feature type="compositionally biased region" description="Low complexity" evidence="1">
    <location>
        <begin position="188"/>
        <end position="209"/>
    </location>
</feature>
<feature type="compositionally biased region" description="Pro residues" evidence="1">
    <location>
        <begin position="1"/>
        <end position="15"/>
    </location>
</feature>
<evidence type="ECO:0000256" key="1">
    <source>
        <dbReference type="SAM" id="MobiDB-lite"/>
    </source>
</evidence>
<dbReference type="InterPro" id="IPR006311">
    <property type="entry name" value="TAT_signal"/>
</dbReference>
<gene>
    <name evidence="3" type="ORF">SOCE836_059150</name>
</gene>